<sequence length="679" mass="75375">MRFGFFLVFNGHGNNPPSGIGGSSSTAQPYAEWTTDRCILTLEGYAGEKANVGREMFRFLARENGFDLTRISRLQFVASVPHDENNAQSAVQIEDMSSNHTYVNGERVGKGSAPRILRDGDVIGIVTNIENRKKTILGLVLREDRGKLENRKGTPGAARNTGAHLEPMQANSGKAEGRPTPVYNRKRPYGGEEERTSLSRPMGSFSLWNGILRVEGCGDASLYACYAIPTSLHSSYPPPWESWPTTLVLHSRHSMDNQSDRGLMEKFVDATKLACFAFSALHEQNVRLESLADDLAQKKEFFCGSFPGSEEAVTDFKFRKTQDHRSSQQVDFLLTVGSVLSRAHNSALPVSDRGIVGFFSFKDLGGRARTLHSSPRPRISISWASCRFLVRNEDRHELKSLILCAAKSGAIDFPAEKIKPGRYPVQGADVDYVFVPEKADSFTSFSWTVHLRLATSVKFISVSQKAISKLSRMRGPHELLSGTLCKELFRRGGIIFVDGALLVDNLKTNILDRLIKAIVRFHTLVDREDFIVLFRVSELKTLVELGRFSLTAAKAIWEPLQGCIPSDATLLAMQNHPEIRPSSLSQKKHLKRRRPLLHVVEDIFPNPNVLNELFTTQNPTPHGCSFRYVLTLTDTKGADGDSMQSLSTASVSQEPGVGIQKVGIDALELWLEGLRHASF</sequence>
<dbReference type="EMBL" id="HBHW01014368">
    <property type="protein sequence ID" value="CAE0043164.1"/>
    <property type="molecule type" value="Transcribed_RNA"/>
</dbReference>
<dbReference type="Pfam" id="PF00498">
    <property type="entry name" value="FHA"/>
    <property type="match status" value="1"/>
</dbReference>
<dbReference type="AlphaFoldDB" id="A0A7S2ZKK4"/>
<feature type="domain" description="FHA" evidence="2">
    <location>
        <begin position="50"/>
        <end position="108"/>
    </location>
</feature>
<organism evidence="3">
    <name type="scientific">Rhodosorus marinus</name>
    <dbReference type="NCBI Taxonomy" id="101924"/>
    <lineage>
        <taxon>Eukaryota</taxon>
        <taxon>Rhodophyta</taxon>
        <taxon>Stylonematophyceae</taxon>
        <taxon>Stylonematales</taxon>
        <taxon>Stylonemataceae</taxon>
        <taxon>Rhodosorus</taxon>
    </lineage>
</organism>
<dbReference type="PROSITE" id="PS50006">
    <property type="entry name" value="FHA_DOMAIN"/>
    <property type="match status" value="1"/>
</dbReference>
<dbReference type="Gene3D" id="2.60.200.20">
    <property type="match status" value="1"/>
</dbReference>
<gene>
    <name evidence="3" type="ORF">RMAR00112_LOCUS11135</name>
</gene>
<evidence type="ECO:0000256" key="1">
    <source>
        <dbReference type="SAM" id="MobiDB-lite"/>
    </source>
</evidence>
<dbReference type="InterPro" id="IPR008984">
    <property type="entry name" value="SMAD_FHA_dom_sf"/>
</dbReference>
<evidence type="ECO:0000259" key="2">
    <source>
        <dbReference type="PROSITE" id="PS50006"/>
    </source>
</evidence>
<dbReference type="InterPro" id="IPR000253">
    <property type="entry name" value="FHA_dom"/>
</dbReference>
<dbReference type="SUPFAM" id="SSF49879">
    <property type="entry name" value="SMAD/FHA domain"/>
    <property type="match status" value="1"/>
</dbReference>
<protein>
    <recommendedName>
        <fullName evidence="2">FHA domain-containing protein</fullName>
    </recommendedName>
</protein>
<accession>A0A7S2ZKK4</accession>
<name>A0A7S2ZKK4_9RHOD</name>
<reference evidence="3" key="1">
    <citation type="submission" date="2021-01" db="EMBL/GenBank/DDBJ databases">
        <authorList>
            <person name="Corre E."/>
            <person name="Pelletier E."/>
            <person name="Niang G."/>
            <person name="Scheremetjew M."/>
            <person name="Finn R."/>
            <person name="Kale V."/>
            <person name="Holt S."/>
            <person name="Cochrane G."/>
            <person name="Meng A."/>
            <person name="Brown T."/>
            <person name="Cohen L."/>
        </authorList>
    </citation>
    <scope>NUCLEOTIDE SEQUENCE</scope>
    <source>
        <strain evidence="3">CCMP 769</strain>
    </source>
</reference>
<proteinExistence type="predicted"/>
<evidence type="ECO:0000313" key="3">
    <source>
        <dbReference type="EMBL" id="CAE0043164.1"/>
    </source>
</evidence>
<feature type="region of interest" description="Disordered" evidence="1">
    <location>
        <begin position="148"/>
        <end position="197"/>
    </location>
</feature>